<dbReference type="PANTHER" id="PTHR35038:SF8">
    <property type="entry name" value="C-TYPE POLYHEME CYTOCHROME OMCC"/>
    <property type="match status" value="1"/>
</dbReference>
<dbReference type="InterPro" id="IPR051829">
    <property type="entry name" value="Multiheme_Cytochr_ET"/>
</dbReference>
<dbReference type="AlphaFoldDB" id="A0A3N0VHH9"/>
<protein>
    <submittedName>
        <fullName evidence="3">Ammonia-forming cytochrome c nitrite reductase subunit c552</fullName>
    </submittedName>
</protein>
<gene>
    <name evidence="3" type="ORF">ED208_07180</name>
</gene>
<comment type="caution">
    <text evidence="3">The sequence shown here is derived from an EMBL/GenBank/DDBJ whole genome shotgun (WGS) entry which is preliminary data.</text>
</comment>
<reference evidence="3 4" key="1">
    <citation type="submission" date="2018-10" db="EMBL/GenBank/DDBJ databases">
        <authorList>
            <person name="Chen W.-M."/>
        </authorList>
    </citation>
    <scope>NUCLEOTIDE SEQUENCE [LARGE SCALE GENOMIC DNA]</scope>
    <source>
        <strain evidence="3 4">THS-13</strain>
    </source>
</reference>
<dbReference type="EMBL" id="RJVO01000002">
    <property type="protein sequence ID" value="ROH92141.1"/>
    <property type="molecule type" value="Genomic_DNA"/>
</dbReference>
<evidence type="ECO:0000313" key="3">
    <source>
        <dbReference type="EMBL" id="ROH92141.1"/>
    </source>
</evidence>
<evidence type="ECO:0000259" key="2">
    <source>
        <dbReference type="Pfam" id="PF09699"/>
    </source>
</evidence>
<dbReference type="InterPro" id="IPR010177">
    <property type="entry name" value="Paired_CXXCH_1"/>
</dbReference>
<dbReference type="InterPro" id="IPR003321">
    <property type="entry name" value="Cyt_c552"/>
</dbReference>
<dbReference type="SUPFAM" id="SSF48695">
    <property type="entry name" value="Multiheme cytochromes"/>
    <property type="match status" value="1"/>
</dbReference>
<dbReference type="InParanoid" id="A0A3N0VHH9"/>
<dbReference type="PANTHER" id="PTHR35038">
    <property type="entry name" value="DISSIMILATORY SULFITE REDUCTASE SIRA"/>
    <property type="match status" value="1"/>
</dbReference>
<dbReference type="InterPro" id="IPR036280">
    <property type="entry name" value="Multihaem_cyt_sf"/>
</dbReference>
<dbReference type="Pfam" id="PF02335">
    <property type="entry name" value="Cytochrom_C552"/>
    <property type="match status" value="1"/>
</dbReference>
<sequence>MRGSRRRYLLLSLLALPCLLALGGWAWSARQGLEQPAPRDEFGYLGSTGCQSCHADHHASWSRTYHRTMTQEASAKSVQGAFDGQVVSYWGQPVRPTRKNGEFVFEYLDRRGRVGATVPVARTVGSHRYQQYLAAAPGGRYQRLPLIWHNGEQRWIHYNGAFLYDDAQRFDQHAATWNPNCIYCHNTGPEPRITNADELFQRLKRGERFNYLNEAHWDSQVAELGIACETCHGPGAQHAAANRNPVRRYWLHLSQRADPSIVNPRRLSPERAAQVCGQCHGQRLPARPELVDRWLSRGPTYRAGDDLQAHVRLVTRDTPVPAGDPDTFKLRFWQDGTPRLSAYELQGLMQSSCYTQGGATCIGCHSAHGGDPAGMISAENRQGAACQGCHQGIEQALPAHRQHAASGAKTNCVDCHMPKLAYGVMEIHRSHRIQNPAPVANATAQRPDACTGCHGDRSADWAQAALQQWRGEAGVAVPTTALPENLRQLFAGDPVQRAVAARLAGAEDSALTPVARHAQLPLLFAAMEDRYPAVRRFAWLSARQTASVLGDNRLQLALGQFDFIAEAPRRAEVLTVIRSQFRPAPVVDRMGGLLLGDGGGDAARIAELRAQADGRAINIGE</sequence>
<keyword evidence="1" id="KW-0732">Signal</keyword>
<evidence type="ECO:0000256" key="1">
    <source>
        <dbReference type="ARBA" id="ARBA00022729"/>
    </source>
</evidence>
<dbReference type="Gene3D" id="1.10.1130.10">
    <property type="entry name" value="Flavocytochrome C3, Chain A"/>
    <property type="match status" value="2"/>
</dbReference>
<dbReference type="Pfam" id="PF09699">
    <property type="entry name" value="Paired_CXXCH_1"/>
    <property type="match status" value="1"/>
</dbReference>
<keyword evidence="4" id="KW-1185">Reference proteome</keyword>
<proteinExistence type="predicted"/>
<dbReference type="Proteomes" id="UP000282106">
    <property type="component" value="Unassembled WGS sequence"/>
</dbReference>
<feature type="domain" description="Doubled CXXCH motif" evidence="2">
    <location>
        <begin position="360"/>
        <end position="392"/>
    </location>
</feature>
<dbReference type="GO" id="GO:0042279">
    <property type="term" value="F:nitrite reductase (cytochrome, ammonia-forming) activity"/>
    <property type="evidence" value="ECO:0007669"/>
    <property type="project" value="InterPro"/>
</dbReference>
<accession>A0A3N0VHH9</accession>
<organism evidence="3 4">
    <name type="scientific">Stagnimonas aquatica</name>
    <dbReference type="NCBI Taxonomy" id="2689987"/>
    <lineage>
        <taxon>Bacteria</taxon>
        <taxon>Pseudomonadati</taxon>
        <taxon>Pseudomonadota</taxon>
        <taxon>Gammaproteobacteria</taxon>
        <taxon>Nevskiales</taxon>
        <taxon>Nevskiaceae</taxon>
        <taxon>Stagnimonas</taxon>
    </lineage>
</organism>
<name>A0A3N0VHH9_9GAMM</name>
<dbReference type="RefSeq" id="WP_123211184.1">
    <property type="nucleotide sequence ID" value="NZ_RJVO01000002.1"/>
</dbReference>
<dbReference type="GO" id="GO:0042597">
    <property type="term" value="C:periplasmic space"/>
    <property type="evidence" value="ECO:0007669"/>
    <property type="project" value="InterPro"/>
</dbReference>
<evidence type="ECO:0000313" key="4">
    <source>
        <dbReference type="Proteomes" id="UP000282106"/>
    </source>
</evidence>